<protein>
    <submittedName>
        <fullName evidence="1">Uncharacterized protein</fullName>
    </submittedName>
</protein>
<name>A0ACB7Y3Q0_9ERIC</name>
<proteinExistence type="predicted"/>
<comment type="caution">
    <text evidence="1">The sequence shown here is derived from an EMBL/GenBank/DDBJ whole genome shotgun (WGS) entry which is preliminary data.</text>
</comment>
<keyword evidence="2" id="KW-1185">Reference proteome</keyword>
<gene>
    <name evidence="1" type="ORF">Vadar_028529</name>
</gene>
<evidence type="ECO:0000313" key="1">
    <source>
        <dbReference type="EMBL" id="KAH7847648.1"/>
    </source>
</evidence>
<accession>A0ACB7Y3Q0</accession>
<dbReference type="EMBL" id="CM037155">
    <property type="protein sequence ID" value="KAH7847648.1"/>
    <property type="molecule type" value="Genomic_DNA"/>
</dbReference>
<dbReference type="Proteomes" id="UP000828048">
    <property type="component" value="Chromosome 5"/>
</dbReference>
<reference evidence="1 2" key="1">
    <citation type="journal article" date="2021" name="Hortic Res">
        <title>High-quality reference genome and annotation aids understanding of berry development for evergreen blueberry (Vaccinium darrowii).</title>
        <authorList>
            <person name="Yu J."/>
            <person name="Hulse-Kemp A.M."/>
            <person name="Babiker E."/>
            <person name="Staton M."/>
        </authorList>
    </citation>
    <scope>NUCLEOTIDE SEQUENCE [LARGE SCALE GENOMIC DNA]</scope>
    <source>
        <strain evidence="2">cv. NJ 8807/NJ 8810</strain>
        <tissue evidence="1">Young leaf</tissue>
    </source>
</reference>
<organism evidence="1 2">
    <name type="scientific">Vaccinium darrowii</name>
    <dbReference type="NCBI Taxonomy" id="229202"/>
    <lineage>
        <taxon>Eukaryota</taxon>
        <taxon>Viridiplantae</taxon>
        <taxon>Streptophyta</taxon>
        <taxon>Embryophyta</taxon>
        <taxon>Tracheophyta</taxon>
        <taxon>Spermatophyta</taxon>
        <taxon>Magnoliopsida</taxon>
        <taxon>eudicotyledons</taxon>
        <taxon>Gunneridae</taxon>
        <taxon>Pentapetalae</taxon>
        <taxon>asterids</taxon>
        <taxon>Ericales</taxon>
        <taxon>Ericaceae</taxon>
        <taxon>Vaccinioideae</taxon>
        <taxon>Vaccinieae</taxon>
        <taxon>Vaccinium</taxon>
    </lineage>
</organism>
<sequence length="1456" mass="166263">MASLAERLRVRSDRGPIYNTEDSDEEFLEPKPGSSRQKIEKIVRDDAKEDSCQACGENGDLLCCETCTYAYHPKCLIPPLRAPLPSKWWCPECFSPLNDIDKILDCEMRPTVADDSDATKLGSKQIFVKQYLVKWKGLSYLHCTWVPEKEFLKAYKTNPRLRIKVNNFQRQASSINNSEDEFIAIRPEWTTVDRIIACRGDEDEKEYLVKWKELPYDECYWESESDISSFQQEIGRFDRIQSRHHTLSSSKQKSNNRDATESKQKHKEFQHYDHSPEFLSGGSLHPYQLEGLNFLRFSWSKQTHVILADEMGLGKTIQSIAFLASLFEDNISPHLVVAPLSTLRNWEREFATWAPQMNVVMYVGSAQARAVIREHEFYFPKNPKKIKKKKSGQIFGESKQDRIKFDVLLTSYEMINLDTTSLKPIQWECLIVDEGHRLKNKDSKLFSSFKQYSSKHRVLLTGTPLQNNLDELFMLMHFLDAGKFGSLEEFQEEFKDINQEEKISRLHKILAPHLLRRLKKDVMMELPPKKELILRVELSSKQKEYYKAILTRNYELLTRRGGAQISLINVVMELRKLCCHLYMLQGVEPYIENANESFRELVESSGKLQLVDKMMVKLREQGHRVLIYTQFQHMLDLLEDYCVYKKWQYERIDGNVGGAERQIRIDRFNAKNSSRFCFLLSTRAGGLGINLATADTVIIHDSDWNPHADLQAMARAHRLGQTNKVMIYRLITRGTIEERMMEMTKKKMVLEHLVVGRLKAQNINQEELDDIIRYGSKELFADENDEAGKSRQIHYDDAAIDRLLNREQVGEEEATMDEEEEDGFFKAFKVANFEYVDEVQAAAEEEAKQASSENETAVNNLERASYWEELLRDRYEVHKTEEFNAMGKGKRSRKQMVSVEEHLAGMEDLSSDNEDENYDAELSDDETAPTGATAGRKPLKKKSCVDLNEPLPLMEGEGRSLRVLGFNQTQRATFFQIFMRFGVGEWDWAEFTPRMKQKTYEEIKNYGRLFIAHVAEDVNDSPTFSDGVPKEGLRIEDVLYRIAVLNLIKDKVKMSSENPGTPLFADEIVSRFPGLKSGRVWKEQHDLLLLRAVLKHGYGRWQAMLDDKELKVTEIICQELNLPIITLSVPGVSQAQDGAYTATSGAPVNQTNGTANMNGLTSDAAQGTPDAVNQTTTSQGSSALHKVRDIQRRQVEFIKKRILLLEKAVNTEYGNDVLGEQQNNETPGNEPETETKVVDIPSLCSMEIDAQTMSNLPRIEVITAEEVSASACDDNPDRFKMAELYNEMCKVLKENASESVEAYLAKKTAGFQLRKNLLPLETIYKDINRILSPFQQDSSSSEQNTLNTELQSEKPSNIVGPGAPSVVQVGPATTTEGEFPILEPSPTKNSDRSAEQYPEKDRTNSPRDGPAVDSSTRTGSDVGMEEKQHCEADSSSEVPDEESTEKPEPRVVILED</sequence>
<evidence type="ECO:0000313" key="2">
    <source>
        <dbReference type="Proteomes" id="UP000828048"/>
    </source>
</evidence>